<keyword evidence="2" id="KW-0812">Transmembrane</keyword>
<dbReference type="AlphaFoldDB" id="A0AAV2TDR4"/>
<name>A0AAV2TDR4_CALDB</name>
<reference evidence="3" key="1">
    <citation type="submission" date="2024-06" db="EMBL/GenBank/DDBJ databases">
        <authorList>
            <person name="Liu X."/>
            <person name="Lenzi L."/>
            <person name="Haldenby T S."/>
            <person name="Uol C."/>
        </authorList>
    </citation>
    <scope>NUCLEOTIDE SEQUENCE</scope>
</reference>
<accession>A0AAV2TDR4</accession>
<feature type="transmembrane region" description="Helical" evidence="2">
    <location>
        <begin position="455"/>
        <end position="473"/>
    </location>
</feature>
<feature type="transmembrane region" description="Helical" evidence="2">
    <location>
        <begin position="182"/>
        <end position="206"/>
    </location>
</feature>
<dbReference type="InterPro" id="IPR052954">
    <property type="entry name" value="GPCR-Ligand_Int"/>
</dbReference>
<dbReference type="Proteomes" id="UP001497525">
    <property type="component" value="Unassembled WGS sequence"/>
</dbReference>
<evidence type="ECO:0000256" key="1">
    <source>
        <dbReference type="SAM" id="MobiDB-lite"/>
    </source>
</evidence>
<comment type="caution">
    <text evidence="3">The sequence shown here is derived from an EMBL/GenBank/DDBJ whole genome shotgun (WGS) entry which is preliminary data.</text>
</comment>
<evidence type="ECO:0000313" key="3">
    <source>
        <dbReference type="EMBL" id="CAL5135597.1"/>
    </source>
</evidence>
<dbReference type="PANTHER" id="PTHR46641">
    <property type="entry name" value="FMRFAMIDE RECEPTOR-RELATED"/>
    <property type="match status" value="1"/>
</dbReference>
<feature type="transmembrane region" description="Helical" evidence="2">
    <location>
        <begin position="328"/>
        <end position="347"/>
    </location>
</feature>
<feature type="transmembrane region" description="Helical" evidence="2">
    <location>
        <begin position="149"/>
        <end position="170"/>
    </location>
</feature>
<protein>
    <recommendedName>
        <fullName evidence="5">G-protein coupled receptors family 1 profile domain-containing protein</fullName>
    </recommendedName>
</protein>
<feature type="transmembrane region" description="Helical" evidence="2">
    <location>
        <begin position="493"/>
        <end position="516"/>
    </location>
</feature>
<keyword evidence="2" id="KW-0472">Membrane</keyword>
<feature type="transmembrane region" description="Helical" evidence="2">
    <location>
        <begin position="226"/>
        <end position="255"/>
    </location>
</feature>
<evidence type="ECO:0008006" key="5">
    <source>
        <dbReference type="Google" id="ProtNLM"/>
    </source>
</evidence>
<dbReference type="EMBL" id="CAXLJL010000267">
    <property type="protein sequence ID" value="CAL5135597.1"/>
    <property type="molecule type" value="Genomic_DNA"/>
</dbReference>
<sequence>MEYLDRLDELPPVQDAVQRPYEEYLKFAKGVLDFREYCQLGLAESLEKIQEWCVHLDCLRSEGLCAPATLAAFRDLASNVTNSAGTGTQSTARTLLYAASTTTSELNASATCNISHPIFVFMESIGFNSSSCYDDYLCDHAGMSSSNHFVLGFGCFIICLYGIVSNLVLLPAYNVGRNRCGATVYLSGMAVFDLIYLIFTLLIVVAHYVPDNYEEQMEMYGRFCGYLIPFGLPIMQFCELIVVWLVVAILANRLLFLKWGPLSKELCSQLQSLKTMGAIVILGLTYVGCKFFEYSYVEYKPIGVVRVVLTPLGNTTLFKNIMYHWLKVPLEMFLPYLSAGILISIIVQKMTNLHTSRWKAVASLCNDTACACVCRAGVCGKECREVGSQTQEEESSNNHSLDLPSPNGAEQPIVTPPSIIGIKKMAKSTTVLDPIEQELAYIFFQSPHLDETREYATVVTVVCIGFLMMLFKVPKFLLHVLSTEDYINFDPTLFALIDQFLATMFAACKPTVCIFVGAHFRRALLAAPSCCGSRLSPTNRIHRNTKQSISTGMELPALQIDPESKVAV</sequence>
<evidence type="ECO:0000256" key="2">
    <source>
        <dbReference type="SAM" id="Phobius"/>
    </source>
</evidence>
<organism evidence="3 4">
    <name type="scientific">Calicophoron daubneyi</name>
    <name type="common">Rumen fluke</name>
    <name type="synonym">Paramphistomum daubneyi</name>
    <dbReference type="NCBI Taxonomy" id="300641"/>
    <lineage>
        <taxon>Eukaryota</taxon>
        <taxon>Metazoa</taxon>
        <taxon>Spiralia</taxon>
        <taxon>Lophotrochozoa</taxon>
        <taxon>Platyhelminthes</taxon>
        <taxon>Trematoda</taxon>
        <taxon>Digenea</taxon>
        <taxon>Plagiorchiida</taxon>
        <taxon>Pronocephalata</taxon>
        <taxon>Paramphistomoidea</taxon>
        <taxon>Paramphistomidae</taxon>
        <taxon>Calicophoron</taxon>
    </lineage>
</organism>
<evidence type="ECO:0000313" key="4">
    <source>
        <dbReference type="Proteomes" id="UP001497525"/>
    </source>
</evidence>
<gene>
    <name evidence="3" type="ORF">CDAUBV1_LOCUS9728</name>
</gene>
<keyword evidence="2" id="KW-1133">Transmembrane helix</keyword>
<feature type="transmembrane region" description="Helical" evidence="2">
    <location>
        <begin position="276"/>
        <end position="297"/>
    </location>
</feature>
<dbReference type="Gene3D" id="1.20.1070.10">
    <property type="entry name" value="Rhodopsin 7-helix transmembrane proteins"/>
    <property type="match status" value="1"/>
</dbReference>
<proteinExistence type="predicted"/>
<dbReference type="PANTHER" id="PTHR46641:SF2">
    <property type="entry name" value="FMRFAMIDE RECEPTOR"/>
    <property type="match status" value="1"/>
</dbReference>
<feature type="region of interest" description="Disordered" evidence="1">
    <location>
        <begin position="388"/>
        <end position="410"/>
    </location>
</feature>
<dbReference type="SUPFAM" id="SSF81321">
    <property type="entry name" value="Family A G protein-coupled receptor-like"/>
    <property type="match status" value="1"/>
</dbReference>